<dbReference type="GO" id="GO:0016020">
    <property type="term" value="C:membrane"/>
    <property type="evidence" value="ECO:0007669"/>
    <property type="project" value="InterPro"/>
</dbReference>
<organism evidence="3 4">
    <name type="scientific">Caminibacter pacificus</name>
    <dbReference type="NCBI Taxonomy" id="1424653"/>
    <lineage>
        <taxon>Bacteria</taxon>
        <taxon>Pseudomonadati</taxon>
        <taxon>Campylobacterota</taxon>
        <taxon>Epsilonproteobacteria</taxon>
        <taxon>Nautiliales</taxon>
        <taxon>Nautiliaceae</taxon>
        <taxon>Caminibacter</taxon>
    </lineage>
</organism>
<feature type="transmembrane region" description="Helical" evidence="1">
    <location>
        <begin position="173"/>
        <end position="191"/>
    </location>
</feature>
<keyword evidence="5" id="KW-1185">Reference proteome</keyword>
<dbReference type="Proteomes" id="UP000272781">
    <property type="component" value="Unassembled WGS sequence"/>
</dbReference>
<proteinExistence type="predicted"/>
<keyword evidence="1" id="KW-0812">Transmembrane</keyword>
<keyword evidence="3" id="KW-0132">Cell division</keyword>
<reference evidence="2" key="3">
    <citation type="submission" date="2019-06" db="EMBL/GenBank/DDBJ databases">
        <title>A comparative analysis of the Nautiliaceae.</title>
        <authorList>
            <person name="Grosche A."/>
            <person name="Smedile F."/>
            <person name="Vetriani C."/>
        </authorList>
    </citation>
    <scope>NUCLEOTIDE SEQUENCE</scope>
    <source>
        <strain evidence="2">TB6</strain>
    </source>
</reference>
<keyword evidence="1" id="KW-0472">Membrane</keyword>
<dbReference type="GO" id="GO:0051301">
    <property type="term" value="P:cell division"/>
    <property type="evidence" value="ECO:0007669"/>
    <property type="project" value="UniProtKB-KW"/>
</dbReference>
<evidence type="ECO:0000313" key="4">
    <source>
        <dbReference type="Proteomes" id="UP000272781"/>
    </source>
</evidence>
<dbReference type="AlphaFoldDB" id="A0AAJ4UY08"/>
<feature type="transmembrane region" description="Helical" evidence="1">
    <location>
        <begin position="237"/>
        <end position="258"/>
    </location>
</feature>
<name>A0AAJ4UY08_9BACT</name>
<feature type="transmembrane region" description="Helical" evidence="1">
    <location>
        <begin position="198"/>
        <end position="217"/>
    </location>
</feature>
<dbReference type="EMBL" id="RJVK01000002">
    <property type="protein sequence ID" value="ROR39977.1"/>
    <property type="molecule type" value="Genomic_DNA"/>
</dbReference>
<reference evidence="3 4" key="2">
    <citation type="submission" date="2018-11" db="EMBL/GenBank/DDBJ databases">
        <title>Genomic Encyclopedia of Type Strains, Phase IV (KMG-IV): sequencing the most valuable type-strain genomes for metagenomic binning, comparative biology and taxonomic classification.</title>
        <authorList>
            <person name="Goeker M."/>
        </authorList>
    </citation>
    <scope>NUCLEOTIDE SEQUENCE [LARGE SCALE GENOMIC DNA]</scope>
    <source>
        <strain evidence="3 4">DSM 27783</strain>
    </source>
</reference>
<reference evidence="5" key="1">
    <citation type="submission" date="2018-03" db="EMBL/GenBank/DDBJ databases">
        <title>A comparative analysis of the Nautiliaceae.</title>
        <authorList>
            <person name="Grosche A."/>
            <person name="Smedile F."/>
            <person name="Vetriani C."/>
        </authorList>
    </citation>
    <scope>NUCLEOTIDE SEQUENCE [LARGE SCALE GENOMIC DNA]</scope>
    <source>
        <strain evidence="5">TB6</strain>
    </source>
</reference>
<sequence>MNSLKSHITLILALISILFSIFLFRVFSEIMHLYQKNIVDNYSIVIVSTSKIDSVNIPVVEKTIPIDTTKQLKTLQKKFKNIDFTKVQLPYFYKLKLKRLPSPKELKHLEERLKEKAYVKRVLTHSSSQTKIYNLLMLLNIITKTFMVIIGILGFLLIVKQLEVWKLLHNERMYIMELFGAPVWFRGAALFKIAFLNSIFALIITYVLIYFVSNSYFFNMVINELNISFNIDYLKEFGILFVIAMAISLISSILVVVAKK</sequence>
<keyword evidence="1" id="KW-1133">Transmembrane helix</keyword>
<gene>
    <name evidence="2" type="ORF">C6V80_02355</name>
    <name evidence="3" type="ORF">EDC58_0957</name>
</gene>
<evidence type="ECO:0000256" key="1">
    <source>
        <dbReference type="SAM" id="Phobius"/>
    </source>
</evidence>
<protein>
    <submittedName>
        <fullName evidence="3">Cell division transport system permease protein</fullName>
    </submittedName>
</protein>
<dbReference type="RefSeq" id="WP_123352361.1">
    <property type="nucleotide sequence ID" value="NZ_CP027432.2"/>
</dbReference>
<evidence type="ECO:0000313" key="5">
    <source>
        <dbReference type="Proteomes" id="UP000298805"/>
    </source>
</evidence>
<accession>A0AAJ4UY08</accession>
<evidence type="ECO:0000313" key="3">
    <source>
        <dbReference type="EMBL" id="ROR39977.1"/>
    </source>
</evidence>
<dbReference type="PANTHER" id="PTHR47755:SF1">
    <property type="entry name" value="CELL DIVISION PROTEIN FTSX"/>
    <property type="match status" value="1"/>
</dbReference>
<keyword evidence="3" id="KW-0131">Cell cycle</keyword>
<feature type="transmembrane region" description="Helical" evidence="1">
    <location>
        <begin position="6"/>
        <end position="27"/>
    </location>
</feature>
<dbReference type="Proteomes" id="UP000298805">
    <property type="component" value="Chromosome"/>
</dbReference>
<dbReference type="PANTHER" id="PTHR47755">
    <property type="entry name" value="CELL DIVISION PROTEIN FTSX"/>
    <property type="match status" value="1"/>
</dbReference>
<evidence type="ECO:0000313" key="2">
    <source>
        <dbReference type="EMBL" id="QCI27846.1"/>
    </source>
</evidence>
<dbReference type="GO" id="GO:0032153">
    <property type="term" value="C:cell division site"/>
    <property type="evidence" value="ECO:0007669"/>
    <property type="project" value="TreeGrafter"/>
</dbReference>
<dbReference type="InterPro" id="IPR004513">
    <property type="entry name" value="FtsX"/>
</dbReference>
<feature type="transmembrane region" description="Helical" evidence="1">
    <location>
        <begin position="135"/>
        <end position="158"/>
    </location>
</feature>
<dbReference type="EMBL" id="CP027432">
    <property type="protein sequence ID" value="QCI27846.1"/>
    <property type="molecule type" value="Genomic_DNA"/>
</dbReference>